<dbReference type="Proteomes" id="UP000549394">
    <property type="component" value="Unassembled WGS sequence"/>
</dbReference>
<gene>
    <name evidence="1" type="ORF">DGYR_LOCUS13915</name>
</gene>
<organism evidence="1 2">
    <name type="scientific">Dimorphilus gyrociliatus</name>
    <dbReference type="NCBI Taxonomy" id="2664684"/>
    <lineage>
        <taxon>Eukaryota</taxon>
        <taxon>Metazoa</taxon>
        <taxon>Spiralia</taxon>
        <taxon>Lophotrochozoa</taxon>
        <taxon>Annelida</taxon>
        <taxon>Polychaeta</taxon>
        <taxon>Polychaeta incertae sedis</taxon>
        <taxon>Dinophilidae</taxon>
        <taxon>Dimorphilus</taxon>
    </lineage>
</organism>
<reference evidence="1 2" key="1">
    <citation type="submission" date="2020-08" db="EMBL/GenBank/DDBJ databases">
        <authorList>
            <person name="Hejnol A."/>
        </authorList>
    </citation>
    <scope>NUCLEOTIDE SEQUENCE [LARGE SCALE GENOMIC DNA]</scope>
</reference>
<dbReference type="EMBL" id="CAJFCJ010000071">
    <property type="protein sequence ID" value="CAD5126681.1"/>
    <property type="molecule type" value="Genomic_DNA"/>
</dbReference>
<name>A0A7I8WEV5_9ANNE</name>
<evidence type="ECO:0000313" key="1">
    <source>
        <dbReference type="EMBL" id="CAD5126681.1"/>
    </source>
</evidence>
<sequence>MARQKKTVTDLQLGGSPLRVRGNEKGQLINVATLDNGANCSSNDVRKTVHDTTFYCKNALVSPWVNINSWMTVCSSSSYSSTHSQCFLLEENIGLGATSVEIQVVETPPIQNKGFSGIFLYAYSDTENYNDEFLVNVADSSKGAICEASKGVSKSRDCNLTLDLISGQFLSHQEWMSNCLGLRCIGVYMLVKFSTAVVPVKYCLGNRQGANKRLFSQVRVDWSSGSSIILDFPKDRHLKCFSYIDEFIEQWINVTVLNIHSDTQKYVGFQAIQVYSTGLIHS</sequence>
<keyword evidence="2" id="KW-1185">Reference proteome</keyword>
<protein>
    <submittedName>
        <fullName evidence="1">DgyrCDS14752</fullName>
    </submittedName>
</protein>
<accession>A0A7I8WEV5</accession>
<proteinExistence type="predicted"/>
<comment type="caution">
    <text evidence="1">The sequence shown here is derived from an EMBL/GenBank/DDBJ whole genome shotgun (WGS) entry which is preliminary data.</text>
</comment>
<dbReference type="AlphaFoldDB" id="A0A7I8WEV5"/>
<evidence type="ECO:0000313" key="2">
    <source>
        <dbReference type="Proteomes" id="UP000549394"/>
    </source>
</evidence>